<accession>A0A484MU83</accession>
<dbReference type="InterPro" id="IPR052419">
    <property type="entry name" value="5_3-deoxyribonucleotidase-like"/>
</dbReference>
<dbReference type="GO" id="GO:0009264">
    <property type="term" value="P:deoxyribonucleotide catabolic process"/>
    <property type="evidence" value="ECO:0007669"/>
    <property type="project" value="InterPro"/>
</dbReference>
<dbReference type="Gene3D" id="3.40.50.1000">
    <property type="entry name" value="HAD superfamily/HAD-like"/>
    <property type="match status" value="1"/>
</dbReference>
<dbReference type="Proteomes" id="UP000595140">
    <property type="component" value="Unassembled WGS sequence"/>
</dbReference>
<evidence type="ECO:0000313" key="3">
    <source>
        <dbReference type="Proteomes" id="UP000595140"/>
    </source>
</evidence>
<dbReference type="GO" id="GO:0008253">
    <property type="term" value="F:5'-nucleotidase activity"/>
    <property type="evidence" value="ECO:0007669"/>
    <property type="project" value="InterPro"/>
</dbReference>
<keyword evidence="3" id="KW-1185">Reference proteome</keyword>
<dbReference type="AlphaFoldDB" id="A0A484MU83"/>
<dbReference type="EMBL" id="OOIL02004591">
    <property type="protein sequence ID" value="VFQ92522.1"/>
    <property type="molecule type" value="Genomic_DNA"/>
</dbReference>
<dbReference type="PANTHER" id="PTHR35134">
    <property type="entry name" value="NUCLEOTIDASE YQFW-RELATED"/>
    <property type="match status" value="1"/>
</dbReference>
<feature type="active site" description="Proton donor" evidence="1">
    <location>
        <position position="135"/>
    </location>
</feature>
<evidence type="ECO:0000313" key="2">
    <source>
        <dbReference type="EMBL" id="VFQ92522.1"/>
    </source>
</evidence>
<reference evidence="2 3" key="1">
    <citation type="submission" date="2018-04" db="EMBL/GenBank/DDBJ databases">
        <authorList>
            <person name="Vogel A."/>
        </authorList>
    </citation>
    <scope>NUCLEOTIDE SEQUENCE [LARGE SCALE GENOMIC DNA]</scope>
</reference>
<evidence type="ECO:0000256" key="1">
    <source>
        <dbReference type="PIRSR" id="PIRSR610708-1"/>
    </source>
</evidence>
<organism evidence="2 3">
    <name type="scientific">Cuscuta campestris</name>
    <dbReference type="NCBI Taxonomy" id="132261"/>
    <lineage>
        <taxon>Eukaryota</taxon>
        <taxon>Viridiplantae</taxon>
        <taxon>Streptophyta</taxon>
        <taxon>Embryophyta</taxon>
        <taxon>Tracheophyta</taxon>
        <taxon>Spermatophyta</taxon>
        <taxon>Magnoliopsida</taxon>
        <taxon>eudicotyledons</taxon>
        <taxon>Gunneridae</taxon>
        <taxon>Pentapetalae</taxon>
        <taxon>asterids</taxon>
        <taxon>lamiids</taxon>
        <taxon>Solanales</taxon>
        <taxon>Convolvulaceae</taxon>
        <taxon>Cuscuteae</taxon>
        <taxon>Cuscuta</taxon>
        <taxon>Cuscuta subgen. Grammica</taxon>
        <taxon>Cuscuta sect. Cleistogrammica</taxon>
    </lineage>
</organism>
<dbReference type="SUPFAM" id="SSF56784">
    <property type="entry name" value="HAD-like"/>
    <property type="match status" value="1"/>
</dbReference>
<dbReference type="OrthoDB" id="10248475at2759"/>
<sequence>MVTAAGAPLVTPLKAELRCFQAGRYCVDVSRNGRAKYVNRPYSLVPRACCSGNPLSSSAGDRLCGGGGVGSRNSGGDGELPRPRAFAPLLCDSEDIRLGNGASQFSGAKDYHIGSSNGLPCPELSQKIVVAVDIDEVLGNFVSAISQFIAERYSLHQAVSEYHVYEFAKIWRCSKDEANIRVHEFFESSYFKTAIHPIPGAQQAIRNLSKVCNMSIVTSRQYAIQDHTIEWINKHYPDLFQKIYFGNHFALNGKSIPKSEICRSLGAKVLIDDNPGYAIECAEAGIKVLLFDYENSYPWSKTEFVNGHPLITRVHNWEEVELHLASWIFPTGNTTSSNFVKEQFL</sequence>
<dbReference type="InterPro" id="IPR036412">
    <property type="entry name" value="HAD-like_sf"/>
</dbReference>
<dbReference type="InterPro" id="IPR023214">
    <property type="entry name" value="HAD_sf"/>
</dbReference>
<dbReference type="Pfam" id="PF06941">
    <property type="entry name" value="NT5C"/>
    <property type="match status" value="1"/>
</dbReference>
<proteinExistence type="predicted"/>
<dbReference type="InterPro" id="IPR010708">
    <property type="entry name" value="5'(3')-deoxyribonucleotidase"/>
</dbReference>
<protein>
    <submittedName>
        <fullName evidence="2">Uncharacterized protein</fullName>
    </submittedName>
</protein>
<name>A0A484MU83_9ASTE</name>
<feature type="active site" description="Nucleophile" evidence="1">
    <location>
        <position position="133"/>
    </location>
</feature>
<dbReference type="PANTHER" id="PTHR35134:SF2">
    <property type="entry name" value="NUCLEOTIDASE YQFW-RELATED"/>
    <property type="match status" value="1"/>
</dbReference>
<gene>
    <name evidence="2" type="ORF">CCAM_LOCUS34298</name>
</gene>